<organism evidence="6">
    <name type="scientific">marine sediment metagenome</name>
    <dbReference type="NCBI Taxonomy" id="412755"/>
    <lineage>
        <taxon>unclassified sequences</taxon>
        <taxon>metagenomes</taxon>
        <taxon>ecological metagenomes</taxon>
    </lineage>
</organism>
<dbReference type="InterPro" id="IPR004358">
    <property type="entry name" value="Sig_transdc_His_kin-like_C"/>
</dbReference>
<evidence type="ECO:0000313" key="6">
    <source>
        <dbReference type="EMBL" id="GAH04874.1"/>
    </source>
</evidence>
<dbReference type="GO" id="GO:0000155">
    <property type="term" value="F:phosphorelay sensor kinase activity"/>
    <property type="evidence" value="ECO:0007669"/>
    <property type="project" value="TreeGrafter"/>
</dbReference>
<protein>
    <recommendedName>
        <fullName evidence="2">histidine kinase</fullName>
        <ecNumber evidence="2">2.7.13.3</ecNumber>
    </recommendedName>
</protein>
<dbReference type="Pfam" id="PF02518">
    <property type="entry name" value="HATPase_c"/>
    <property type="match status" value="1"/>
</dbReference>
<evidence type="ECO:0000256" key="1">
    <source>
        <dbReference type="ARBA" id="ARBA00000085"/>
    </source>
</evidence>
<dbReference type="SMART" id="SM00387">
    <property type="entry name" value="HATPase_c"/>
    <property type="match status" value="1"/>
</dbReference>
<keyword evidence="4" id="KW-0418">Kinase</keyword>
<dbReference type="AlphaFoldDB" id="X1DIM6"/>
<dbReference type="SUPFAM" id="SSF55874">
    <property type="entry name" value="ATPase domain of HSP90 chaperone/DNA topoisomerase II/histidine kinase"/>
    <property type="match status" value="1"/>
</dbReference>
<name>X1DIM6_9ZZZZ</name>
<reference evidence="6" key="1">
    <citation type="journal article" date="2014" name="Front. Microbiol.">
        <title>High frequency of phylogenetically diverse reductive dehalogenase-homologous genes in deep subseafloor sedimentary metagenomes.</title>
        <authorList>
            <person name="Kawai M."/>
            <person name="Futagami T."/>
            <person name="Toyoda A."/>
            <person name="Takaki Y."/>
            <person name="Nishi S."/>
            <person name="Hori S."/>
            <person name="Arai W."/>
            <person name="Tsubouchi T."/>
            <person name="Morono Y."/>
            <person name="Uchiyama I."/>
            <person name="Ito T."/>
            <person name="Fujiyama A."/>
            <person name="Inagaki F."/>
            <person name="Takami H."/>
        </authorList>
    </citation>
    <scope>NUCLEOTIDE SEQUENCE</scope>
    <source>
        <strain evidence="6">Expedition CK06-06</strain>
    </source>
</reference>
<dbReference type="GO" id="GO:0005886">
    <property type="term" value="C:plasma membrane"/>
    <property type="evidence" value="ECO:0007669"/>
    <property type="project" value="TreeGrafter"/>
</dbReference>
<comment type="catalytic activity">
    <reaction evidence="1">
        <text>ATP + protein L-histidine = ADP + protein N-phospho-L-histidine.</text>
        <dbReference type="EC" id="2.7.13.3"/>
    </reaction>
</comment>
<feature type="non-terminal residue" evidence="6">
    <location>
        <position position="1"/>
    </location>
</feature>
<gene>
    <name evidence="6" type="ORF">S01H4_40308</name>
</gene>
<dbReference type="PANTHER" id="PTHR43047">
    <property type="entry name" value="TWO-COMPONENT HISTIDINE PROTEIN KINASE"/>
    <property type="match status" value="1"/>
</dbReference>
<evidence type="ECO:0000256" key="2">
    <source>
        <dbReference type="ARBA" id="ARBA00012438"/>
    </source>
</evidence>
<dbReference type="PRINTS" id="PR00344">
    <property type="entry name" value="BCTRLSENSOR"/>
</dbReference>
<keyword evidence="3" id="KW-0808">Transferase</keyword>
<dbReference type="PROSITE" id="PS50109">
    <property type="entry name" value="HIS_KIN"/>
    <property type="match status" value="1"/>
</dbReference>
<dbReference type="InterPro" id="IPR036890">
    <property type="entry name" value="HATPase_C_sf"/>
</dbReference>
<accession>X1DIM6</accession>
<dbReference type="GO" id="GO:0009927">
    <property type="term" value="F:histidine phosphotransfer kinase activity"/>
    <property type="evidence" value="ECO:0007669"/>
    <property type="project" value="TreeGrafter"/>
</dbReference>
<proteinExistence type="predicted"/>
<dbReference type="PANTHER" id="PTHR43047:SF72">
    <property type="entry name" value="OSMOSENSING HISTIDINE PROTEIN KINASE SLN1"/>
    <property type="match status" value="1"/>
</dbReference>
<dbReference type="EC" id="2.7.13.3" evidence="2"/>
<sequence>ENVEISIRISKILMEEINYIKIEFIDNGIGITDERKNLIFKRYEREHKGGKGMGVGLSLIKKIIKKYHGKIWVEDKVIGDYSKGSNFIILIPEANEAD</sequence>
<comment type="caution">
    <text evidence="6">The sequence shown here is derived from an EMBL/GenBank/DDBJ whole genome shotgun (WGS) entry which is preliminary data.</text>
</comment>
<evidence type="ECO:0000256" key="4">
    <source>
        <dbReference type="ARBA" id="ARBA00022777"/>
    </source>
</evidence>
<feature type="domain" description="Histidine kinase" evidence="5">
    <location>
        <begin position="1"/>
        <end position="95"/>
    </location>
</feature>
<dbReference type="Gene3D" id="3.30.565.10">
    <property type="entry name" value="Histidine kinase-like ATPase, C-terminal domain"/>
    <property type="match status" value="1"/>
</dbReference>
<dbReference type="InterPro" id="IPR003594">
    <property type="entry name" value="HATPase_dom"/>
</dbReference>
<evidence type="ECO:0000256" key="3">
    <source>
        <dbReference type="ARBA" id="ARBA00022679"/>
    </source>
</evidence>
<dbReference type="InterPro" id="IPR005467">
    <property type="entry name" value="His_kinase_dom"/>
</dbReference>
<dbReference type="EMBL" id="BART01021938">
    <property type="protein sequence ID" value="GAH04874.1"/>
    <property type="molecule type" value="Genomic_DNA"/>
</dbReference>
<evidence type="ECO:0000259" key="5">
    <source>
        <dbReference type="PROSITE" id="PS50109"/>
    </source>
</evidence>